<dbReference type="EMBL" id="AP028907">
    <property type="protein sequence ID" value="BES81420.1"/>
    <property type="molecule type" value="Genomic_DNA"/>
</dbReference>
<dbReference type="SUPFAM" id="SSF102712">
    <property type="entry name" value="JAB1/MPN domain"/>
    <property type="match status" value="1"/>
</dbReference>
<dbReference type="Proteomes" id="UP001341135">
    <property type="component" value="Chromosome"/>
</dbReference>
<protein>
    <submittedName>
        <fullName evidence="1">Uncharacterized protein</fullName>
    </submittedName>
</protein>
<dbReference type="GeneID" id="89289006"/>
<sequence>MPARGPTTALEGSEVREATRNITCLGLAFHVLSYYEEDAGLAARVKPLCGGDKPRILLYSSRCVDDTLDALASALPRILGAPLVDYTVECREDFSEDAIGFDELTSRIVSLFRSSFYKPLAELSVTDREYFLVVGWNSEIAYGPGREYEVSLPLIPAVVFAHTHPSPSCYPSPRDVASIADFLAQGGLAEFIVSRNCMSVARLVKPFSEDDYWRLKEVSDCMKKAEHDEDYLECLNRVARLDTVVFEVV</sequence>
<keyword evidence="2" id="KW-1185">Reference proteome</keyword>
<proteinExistence type="predicted"/>
<evidence type="ECO:0000313" key="2">
    <source>
        <dbReference type="Proteomes" id="UP001341135"/>
    </source>
</evidence>
<name>A0ABM8IV46_9CREN</name>
<organism evidence="1 2">
    <name type="scientific">Pyrodictium abyssi</name>
    <dbReference type="NCBI Taxonomy" id="54256"/>
    <lineage>
        <taxon>Archaea</taxon>
        <taxon>Thermoproteota</taxon>
        <taxon>Thermoprotei</taxon>
        <taxon>Desulfurococcales</taxon>
        <taxon>Pyrodictiaceae</taxon>
        <taxon>Pyrodictium</taxon>
    </lineage>
</organism>
<dbReference type="RefSeq" id="WP_338252493.1">
    <property type="nucleotide sequence ID" value="NZ_AP028907.1"/>
</dbReference>
<reference evidence="1 2" key="1">
    <citation type="submission" date="2023-09" db="EMBL/GenBank/DDBJ databases">
        <title>Pyrofollis japonicus gen. nov. sp. nov., a novel member of the family Pyrodictiaceae isolated from the Iheya North hydrothermal field.</title>
        <authorList>
            <person name="Miyazaki U."/>
            <person name="Sanari M."/>
            <person name="Tame A."/>
            <person name="Kitajima M."/>
            <person name="Okamoto A."/>
            <person name="Sawayama S."/>
            <person name="Miyazaki J."/>
            <person name="Takai K."/>
            <person name="Nakagawa S."/>
        </authorList>
    </citation>
    <scope>NUCLEOTIDE SEQUENCE [LARGE SCALE GENOMIC DNA]</scope>
    <source>
        <strain evidence="1 2">AV2</strain>
    </source>
</reference>
<gene>
    <name evidence="1" type="ORF">PABY_09870</name>
</gene>
<evidence type="ECO:0000313" key="1">
    <source>
        <dbReference type="EMBL" id="BES81420.1"/>
    </source>
</evidence>
<accession>A0ABM8IV46</accession>